<keyword evidence="5" id="KW-0479">Metal-binding</keyword>
<dbReference type="PANTHER" id="PTHR11596:SF5">
    <property type="entry name" value="ALKALINE PHOSPHATASE"/>
    <property type="match status" value="1"/>
</dbReference>
<comment type="cofactor">
    <cofactor evidence="1">
        <name>Mg(2+)</name>
        <dbReference type="ChEBI" id="CHEBI:18420"/>
    </cofactor>
</comment>
<dbReference type="SMART" id="SM00098">
    <property type="entry name" value="alkPPc"/>
    <property type="match status" value="1"/>
</dbReference>
<sequence>MTAMRKTNWGALTTALLLGFSAPGVSAAPKYIFYFIGDGMASAQIHAAEAYLGARRQDDAEPGGIKSVALRMSQFPVQGMQTSAANDRLITDSAAAGTALACGHKTNTGILAMDPTATRPYTTLAELAKDKGMKVGIVTSVSLDHATPAAFYAHVAHRNDYQRIGQALLESGFDYFAGGGLRVDRWDGLEYAGLSDAQRYALLREQASARGFQYAADRAAFTALARGRPTLAINPYLDDANAIPYALNRQAGESSSERYQGSISLAEFTAKGIELLDNPQGFFLVVEGGKIDWAAHANDARTVIEEVIAFDDAIRIAADFGTRHPEATLIVVTGDHECGGMSLGTRATAHTSALEILARQHLAHDDFDDQVLTPYLARHTPAPPDIPPGLWALVSSHFGLDGAGLTTTTADDLSDHARSLLEAAYDKVAHDHSDGSAEADALRYGNHNPFIITLTHLLNRRAGIGWASFSHTAVPVPVLATGVEAWRFDGYYDNTEVARRLAAAMRVELGP</sequence>
<dbReference type="InterPro" id="IPR017850">
    <property type="entry name" value="Alkaline_phosphatase_core_sf"/>
</dbReference>
<comment type="similarity">
    <text evidence="3 9">Belongs to the alkaline phosphatase family.</text>
</comment>
<evidence type="ECO:0000256" key="10">
    <source>
        <dbReference type="SAM" id="SignalP"/>
    </source>
</evidence>
<evidence type="ECO:0000256" key="9">
    <source>
        <dbReference type="RuleBase" id="RU003946"/>
    </source>
</evidence>
<dbReference type="EMBL" id="JAAXKX010000002">
    <property type="protein sequence ID" value="NKN32042.1"/>
    <property type="molecule type" value="Genomic_DNA"/>
</dbReference>
<dbReference type="CDD" id="cd16012">
    <property type="entry name" value="ALP"/>
    <property type="match status" value="1"/>
</dbReference>
<keyword evidence="4" id="KW-0597">Phosphoprotein</keyword>
<dbReference type="PANTHER" id="PTHR11596">
    <property type="entry name" value="ALKALINE PHOSPHATASE"/>
    <property type="match status" value="1"/>
</dbReference>
<feature type="chain" id="PRO_5046325260" evidence="10">
    <location>
        <begin position="28"/>
        <end position="511"/>
    </location>
</feature>
<dbReference type="InterPro" id="IPR018299">
    <property type="entry name" value="Alkaline_phosphatase_AS"/>
</dbReference>
<comment type="caution">
    <text evidence="11">The sequence shown here is derived from an EMBL/GenBank/DDBJ whole genome shotgun (WGS) entry which is preliminary data.</text>
</comment>
<dbReference type="InterPro" id="IPR001952">
    <property type="entry name" value="Alkaline_phosphatase"/>
</dbReference>
<dbReference type="SUPFAM" id="SSF53649">
    <property type="entry name" value="Alkaline phosphatase-like"/>
    <property type="match status" value="1"/>
</dbReference>
<organism evidence="11 12">
    <name type="scientific">Marichromatium bheemlicum</name>
    <dbReference type="NCBI Taxonomy" id="365339"/>
    <lineage>
        <taxon>Bacteria</taxon>
        <taxon>Pseudomonadati</taxon>
        <taxon>Pseudomonadota</taxon>
        <taxon>Gammaproteobacteria</taxon>
        <taxon>Chromatiales</taxon>
        <taxon>Chromatiaceae</taxon>
        <taxon>Marichromatium</taxon>
    </lineage>
</organism>
<keyword evidence="12" id="KW-1185">Reference proteome</keyword>
<reference evidence="11 12" key="1">
    <citation type="submission" date="2020-04" db="EMBL/GenBank/DDBJ databases">
        <title>Draft Whole-Genome sequence of Marichromatium bheemlicum DSM 18632, type strain.</title>
        <authorList>
            <person name="Kyndt J.A."/>
            <person name="Meyer T.E."/>
        </authorList>
    </citation>
    <scope>NUCLEOTIDE SEQUENCE [LARGE SCALE GENOMIC DNA]</scope>
    <source>
        <strain evidence="11 12">DSM 18632</strain>
    </source>
</reference>
<evidence type="ECO:0000256" key="1">
    <source>
        <dbReference type="ARBA" id="ARBA00001946"/>
    </source>
</evidence>
<comment type="cofactor">
    <cofactor evidence="2">
        <name>Zn(2+)</name>
        <dbReference type="ChEBI" id="CHEBI:29105"/>
    </cofactor>
</comment>
<evidence type="ECO:0000256" key="3">
    <source>
        <dbReference type="ARBA" id="ARBA00005984"/>
    </source>
</evidence>
<dbReference type="PRINTS" id="PR00113">
    <property type="entry name" value="ALKPHPHTASE"/>
</dbReference>
<evidence type="ECO:0000256" key="4">
    <source>
        <dbReference type="ARBA" id="ARBA00022553"/>
    </source>
</evidence>
<keyword evidence="6" id="KW-0378">Hydrolase</keyword>
<evidence type="ECO:0000256" key="8">
    <source>
        <dbReference type="ARBA" id="ARBA00022842"/>
    </source>
</evidence>
<keyword evidence="8" id="KW-0460">Magnesium</keyword>
<evidence type="ECO:0000256" key="7">
    <source>
        <dbReference type="ARBA" id="ARBA00022833"/>
    </source>
</evidence>
<keyword evidence="10" id="KW-0732">Signal</keyword>
<evidence type="ECO:0000256" key="5">
    <source>
        <dbReference type="ARBA" id="ARBA00022723"/>
    </source>
</evidence>
<evidence type="ECO:0000313" key="11">
    <source>
        <dbReference type="EMBL" id="NKN32042.1"/>
    </source>
</evidence>
<name>A0ABX1I3V5_9GAMM</name>
<gene>
    <name evidence="11" type="ORF">HF203_02230</name>
</gene>
<feature type="signal peptide" evidence="10">
    <location>
        <begin position="1"/>
        <end position="27"/>
    </location>
</feature>
<dbReference type="Proteomes" id="UP000740754">
    <property type="component" value="Unassembled WGS sequence"/>
</dbReference>
<evidence type="ECO:0000256" key="2">
    <source>
        <dbReference type="ARBA" id="ARBA00001947"/>
    </source>
</evidence>
<dbReference type="Gene3D" id="3.40.720.10">
    <property type="entry name" value="Alkaline Phosphatase, subunit A"/>
    <property type="match status" value="1"/>
</dbReference>
<keyword evidence="7" id="KW-0862">Zinc</keyword>
<dbReference type="Pfam" id="PF00245">
    <property type="entry name" value="Alk_phosphatase"/>
    <property type="match status" value="1"/>
</dbReference>
<accession>A0ABX1I3V5</accession>
<evidence type="ECO:0000313" key="12">
    <source>
        <dbReference type="Proteomes" id="UP000740754"/>
    </source>
</evidence>
<dbReference type="PROSITE" id="PS00123">
    <property type="entry name" value="ALKALINE_PHOSPHATASE"/>
    <property type="match status" value="1"/>
</dbReference>
<dbReference type="Gene3D" id="1.10.60.40">
    <property type="match status" value="1"/>
</dbReference>
<protein>
    <submittedName>
        <fullName evidence="11">Alkaline phosphatase</fullName>
    </submittedName>
</protein>
<proteinExistence type="inferred from homology"/>
<evidence type="ECO:0000256" key="6">
    <source>
        <dbReference type="ARBA" id="ARBA00022801"/>
    </source>
</evidence>